<dbReference type="InterPro" id="IPR000008">
    <property type="entry name" value="C2_dom"/>
</dbReference>
<dbReference type="EMBL" id="EQ974091">
    <property type="protein sequence ID" value="EEF33993.1"/>
    <property type="molecule type" value="Genomic_DNA"/>
</dbReference>
<dbReference type="Pfam" id="PF00168">
    <property type="entry name" value="C2"/>
    <property type="match status" value="1"/>
</dbReference>
<dbReference type="Gene3D" id="2.60.40.150">
    <property type="entry name" value="C2 domain"/>
    <property type="match status" value="1"/>
</dbReference>
<evidence type="ECO:0000313" key="3">
    <source>
        <dbReference type="Proteomes" id="UP000008311"/>
    </source>
</evidence>
<dbReference type="Proteomes" id="UP000008311">
    <property type="component" value="Unassembled WGS sequence"/>
</dbReference>
<reference evidence="3" key="1">
    <citation type="journal article" date="2010" name="Nat. Biotechnol.">
        <title>Draft genome sequence of the oilseed species Ricinus communis.</title>
        <authorList>
            <person name="Chan A.P."/>
            <person name="Crabtree J."/>
            <person name="Zhao Q."/>
            <person name="Lorenzi H."/>
            <person name="Orvis J."/>
            <person name="Puiu D."/>
            <person name="Melake-Berhan A."/>
            <person name="Jones K.M."/>
            <person name="Redman J."/>
            <person name="Chen G."/>
            <person name="Cahoon E.B."/>
            <person name="Gedil M."/>
            <person name="Stanke M."/>
            <person name="Haas B.J."/>
            <person name="Wortman J.R."/>
            <person name="Fraser-Liggett C.M."/>
            <person name="Ravel J."/>
            <person name="Rabinowicz P.D."/>
        </authorList>
    </citation>
    <scope>NUCLEOTIDE SEQUENCE [LARGE SCALE GENOMIC DNA]</scope>
    <source>
        <strain evidence="3">cv. Hale</strain>
    </source>
</reference>
<dbReference type="InParanoid" id="B9SQY1"/>
<dbReference type="eggNOG" id="ENOG502S88M">
    <property type="taxonomic scope" value="Eukaryota"/>
</dbReference>
<dbReference type="PANTHER" id="PTHR38365">
    <property type="entry name" value="C2 DOMAIN-CONTAINING PROTEIN-RELATED"/>
    <property type="match status" value="1"/>
</dbReference>
<dbReference type="PANTHER" id="PTHR38365:SF1">
    <property type="entry name" value="C2 DOMAIN-CONTAINING PROTEIN"/>
    <property type="match status" value="1"/>
</dbReference>
<name>B9SQY1_RICCO</name>
<sequence>MAALTQKNKQVVREEDFEIDLDVSIHYAEGLDNPNTYPGVRSRYYKVICWVHPDDQYETHLAQGLPNPVWETKRRMELDKSLDIRFLHVEVLRYNIPGFFPATCSSSGVTVVGRARIPLPKLSHKKSGRHGLVRPEGDGCRADGHIGLTLEMNKLVIPPHRSFR</sequence>
<gene>
    <name evidence="2" type="ORF">RCOM_1405980</name>
</gene>
<protein>
    <recommendedName>
        <fullName evidence="1">C2 domain-containing protein</fullName>
    </recommendedName>
</protein>
<keyword evidence="3" id="KW-1185">Reference proteome</keyword>
<feature type="domain" description="C2" evidence="1">
    <location>
        <begin position="21"/>
        <end position="128"/>
    </location>
</feature>
<dbReference type="AlphaFoldDB" id="B9SQY1"/>
<proteinExistence type="predicted"/>
<evidence type="ECO:0000259" key="1">
    <source>
        <dbReference type="Pfam" id="PF00168"/>
    </source>
</evidence>
<accession>B9SQY1</accession>
<organism evidence="2 3">
    <name type="scientific">Ricinus communis</name>
    <name type="common">Castor bean</name>
    <dbReference type="NCBI Taxonomy" id="3988"/>
    <lineage>
        <taxon>Eukaryota</taxon>
        <taxon>Viridiplantae</taxon>
        <taxon>Streptophyta</taxon>
        <taxon>Embryophyta</taxon>
        <taxon>Tracheophyta</taxon>
        <taxon>Spermatophyta</taxon>
        <taxon>Magnoliopsida</taxon>
        <taxon>eudicotyledons</taxon>
        <taxon>Gunneridae</taxon>
        <taxon>Pentapetalae</taxon>
        <taxon>rosids</taxon>
        <taxon>fabids</taxon>
        <taxon>Malpighiales</taxon>
        <taxon>Euphorbiaceae</taxon>
        <taxon>Acalyphoideae</taxon>
        <taxon>Acalypheae</taxon>
        <taxon>Ricinus</taxon>
    </lineage>
</organism>
<dbReference type="SUPFAM" id="SSF49562">
    <property type="entry name" value="C2 domain (Calcium/lipid-binding domain, CaLB)"/>
    <property type="match status" value="1"/>
</dbReference>
<evidence type="ECO:0000313" key="2">
    <source>
        <dbReference type="EMBL" id="EEF33993.1"/>
    </source>
</evidence>
<dbReference type="InterPro" id="IPR035892">
    <property type="entry name" value="C2_domain_sf"/>
</dbReference>